<gene>
    <name evidence="11" type="ORF">CSX00_05460</name>
    <name evidence="10" type="ORF">CSX01_03985</name>
</gene>
<keyword evidence="12" id="KW-1185">Reference proteome</keyword>
<dbReference type="InterPro" id="IPR000515">
    <property type="entry name" value="MetI-like"/>
</dbReference>
<organism evidence="11 12">
    <name type="scientific">Pseudobutyrivibrio ruminis</name>
    <dbReference type="NCBI Taxonomy" id="46206"/>
    <lineage>
        <taxon>Bacteria</taxon>
        <taxon>Bacillati</taxon>
        <taxon>Bacillota</taxon>
        <taxon>Clostridia</taxon>
        <taxon>Lachnospirales</taxon>
        <taxon>Lachnospiraceae</taxon>
        <taxon>Pseudobutyrivibrio</taxon>
    </lineage>
</organism>
<dbReference type="Pfam" id="PF00528">
    <property type="entry name" value="BPD_transp_1"/>
    <property type="match status" value="1"/>
</dbReference>
<feature type="transmembrane region" description="Helical" evidence="8">
    <location>
        <begin position="56"/>
        <end position="80"/>
    </location>
</feature>
<dbReference type="RefSeq" id="WP_090152674.1">
    <property type="nucleotide sequence ID" value="NZ_PDYF01000008.1"/>
</dbReference>
<keyword evidence="6 8" id="KW-1133">Transmembrane helix</keyword>
<keyword evidence="3" id="KW-1003">Cell membrane</keyword>
<dbReference type="PANTHER" id="PTHR30614">
    <property type="entry name" value="MEMBRANE COMPONENT OF AMINO ACID ABC TRANSPORTER"/>
    <property type="match status" value="1"/>
</dbReference>
<evidence type="ECO:0000313" key="11">
    <source>
        <dbReference type="EMBL" id="PHU40485.1"/>
    </source>
</evidence>
<dbReference type="GO" id="GO:0043190">
    <property type="term" value="C:ATP-binding cassette (ABC) transporter complex"/>
    <property type="evidence" value="ECO:0007669"/>
    <property type="project" value="InterPro"/>
</dbReference>
<dbReference type="InterPro" id="IPR043429">
    <property type="entry name" value="ArtM/GltK/GlnP/TcyL/YhdX-like"/>
</dbReference>
<accession>A0A2G3EBG0</accession>
<protein>
    <submittedName>
        <fullName evidence="11">Amino acid ABC transporter permease</fullName>
    </submittedName>
</protein>
<keyword evidence="4 8" id="KW-0812">Transmembrane</keyword>
<feature type="transmembrane region" description="Helical" evidence="8">
    <location>
        <begin position="188"/>
        <end position="208"/>
    </location>
</feature>
<comment type="subcellular location">
    <subcellularLocation>
        <location evidence="1 8">Cell membrane</location>
        <topology evidence="1 8">Multi-pass membrane protein</topology>
    </subcellularLocation>
</comment>
<evidence type="ECO:0000256" key="7">
    <source>
        <dbReference type="ARBA" id="ARBA00023136"/>
    </source>
</evidence>
<keyword evidence="7 8" id="KW-0472">Membrane</keyword>
<dbReference type="NCBIfam" id="TIGR01726">
    <property type="entry name" value="HEQRo_perm_3TM"/>
    <property type="match status" value="1"/>
</dbReference>
<dbReference type="PROSITE" id="PS50928">
    <property type="entry name" value="ABC_TM1"/>
    <property type="match status" value="1"/>
</dbReference>
<reference evidence="11" key="2">
    <citation type="submission" date="2017-10" db="EMBL/GenBank/DDBJ databases">
        <authorList>
            <person name="Banno H."/>
            <person name="Chua N.-H."/>
        </authorList>
    </citation>
    <scope>NUCLEOTIDE SEQUENCE [LARGE SCALE GENOMIC DNA]</scope>
    <source>
        <strain evidence="11">JK10</strain>
        <strain evidence="10">JK626</strain>
    </source>
</reference>
<evidence type="ECO:0000256" key="6">
    <source>
        <dbReference type="ARBA" id="ARBA00022989"/>
    </source>
</evidence>
<dbReference type="EMBL" id="PDYH01000018">
    <property type="protein sequence ID" value="PHU40485.1"/>
    <property type="molecule type" value="Genomic_DNA"/>
</dbReference>
<evidence type="ECO:0000256" key="8">
    <source>
        <dbReference type="RuleBase" id="RU363032"/>
    </source>
</evidence>
<dbReference type="Gene3D" id="1.10.3720.10">
    <property type="entry name" value="MetI-like"/>
    <property type="match status" value="1"/>
</dbReference>
<dbReference type="SUPFAM" id="SSF161098">
    <property type="entry name" value="MetI-like"/>
    <property type="match status" value="1"/>
</dbReference>
<feature type="domain" description="ABC transmembrane type-1" evidence="9">
    <location>
        <begin position="21"/>
        <end position="209"/>
    </location>
</feature>
<dbReference type="EMBL" id="PDYF01000008">
    <property type="protein sequence ID" value="PHU35775.1"/>
    <property type="molecule type" value="Genomic_DNA"/>
</dbReference>
<name>A0A2G3EBG0_9FIRM</name>
<dbReference type="Proteomes" id="UP000224317">
    <property type="component" value="Unassembled WGS sequence"/>
</dbReference>
<proteinExistence type="inferred from homology"/>
<evidence type="ECO:0000313" key="10">
    <source>
        <dbReference type="EMBL" id="PHU35775.1"/>
    </source>
</evidence>
<comment type="similarity">
    <text evidence="8">Belongs to the binding-protein-dependent transport system permease family.</text>
</comment>
<evidence type="ECO:0000256" key="4">
    <source>
        <dbReference type="ARBA" id="ARBA00022692"/>
    </source>
</evidence>
<evidence type="ECO:0000313" key="12">
    <source>
        <dbReference type="Proteomes" id="UP000224317"/>
    </source>
</evidence>
<evidence type="ECO:0000259" key="9">
    <source>
        <dbReference type="PROSITE" id="PS50928"/>
    </source>
</evidence>
<comment type="caution">
    <text evidence="11">The sequence shown here is derived from an EMBL/GenBank/DDBJ whole genome shotgun (WGS) entry which is preliminary data.</text>
</comment>
<keyword evidence="2 8" id="KW-0813">Transport</keyword>
<dbReference type="GO" id="GO:0015184">
    <property type="term" value="F:L-cystine transmembrane transporter activity"/>
    <property type="evidence" value="ECO:0007669"/>
    <property type="project" value="TreeGrafter"/>
</dbReference>
<dbReference type="AlphaFoldDB" id="A0A2G3EBG0"/>
<dbReference type="FunFam" id="1.10.3720.10:FF:000006">
    <property type="entry name" value="Glutamate/aspartate ABC transporter, permease protein GltK"/>
    <property type="match status" value="1"/>
</dbReference>
<dbReference type="PANTHER" id="PTHR30614:SF0">
    <property type="entry name" value="L-CYSTINE TRANSPORT SYSTEM PERMEASE PROTEIN TCYL"/>
    <property type="match status" value="1"/>
</dbReference>
<dbReference type="Proteomes" id="UP000225889">
    <property type="component" value="Unassembled WGS sequence"/>
</dbReference>
<reference evidence="11" key="1">
    <citation type="submission" date="2017-10" db="EMBL/GenBank/DDBJ databases">
        <title>Resolving the taxonomy of Roseburia spp., Eubacterium rectale and Agathobacter spp. through phylogenomic analysis.</title>
        <authorList>
            <person name="Sheridan P.O."/>
            <person name="Walker A.W."/>
            <person name="Duncan S.H."/>
            <person name="Scott K.P."/>
            <person name="Toole P.W.O."/>
            <person name="Luis P."/>
            <person name="Flint H.J."/>
        </authorList>
    </citation>
    <scope>NUCLEOTIDE SEQUENCE [LARGE SCALE GENOMIC DNA]</scope>
    <source>
        <strain evidence="11">JK10</strain>
        <strain evidence="10">JK626</strain>
    </source>
</reference>
<evidence type="ECO:0000256" key="2">
    <source>
        <dbReference type="ARBA" id="ARBA00022448"/>
    </source>
</evidence>
<feature type="transmembrane region" description="Helical" evidence="8">
    <location>
        <begin position="20"/>
        <end position="44"/>
    </location>
</feature>
<evidence type="ECO:0000256" key="1">
    <source>
        <dbReference type="ARBA" id="ARBA00004651"/>
    </source>
</evidence>
<keyword evidence="5" id="KW-0029">Amino-acid transport</keyword>
<dbReference type="InterPro" id="IPR010065">
    <property type="entry name" value="AA_ABC_transptr_permease_3TM"/>
</dbReference>
<evidence type="ECO:0000256" key="3">
    <source>
        <dbReference type="ARBA" id="ARBA00022475"/>
    </source>
</evidence>
<sequence>MNSRLLEILVGSLPKILLPGIAYTIPLTLISFTIGIVIAILVAVTRVMKIKVLSQFFQFYVWVFRGTPMLVQLFIIFYGLPNIGFNIDAFPSAIIAFSLNIGAYASETIRGSILSIPKSQTEGAVACGLTIWQTMIHIVLPQAIKNCIPALFNSFISLVKDTSLAANITITEMFMATQRIVAVTYEPLALYIEVAAVYLLFSTGLTYFQKYTEKKLSKNSSVSPA</sequence>
<dbReference type="InterPro" id="IPR035906">
    <property type="entry name" value="MetI-like_sf"/>
</dbReference>
<evidence type="ECO:0000256" key="5">
    <source>
        <dbReference type="ARBA" id="ARBA00022970"/>
    </source>
</evidence>
<dbReference type="CDD" id="cd06261">
    <property type="entry name" value="TM_PBP2"/>
    <property type="match status" value="1"/>
</dbReference>